<feature type="transmembrane region" description="Helical" evidence="9">
    <location>
        <begin position="20"/>
        <end position="41"/>
    </location>
</feature>
<dbReference type="Pfam" id="PF04290">
    <property type="entry name" value="DctQ"/>
    <property type="match status" value="1"/>
</dbReference>
<evidence type="ECO:0000313" key="11">
    <source>
        <dbReference type="EMBL" id="MBF8436466.1"/>
    </source>
</evidence>
<evidence type="ECO:0000256" key="5">
    <source>
        <dbReference type="ARBA" id="ARBA00022692"/>
    </source>
</evidence>
<organism evidence="11 12">
    <name type="scientific">Halonatronomonas betaini</name>
    <dbReference type="NCBI Taxonomy" id="2778430"/>
    <lineage>
        <taxon>Bacteria</taxon>
        <taxon>Bacillati</taxon>
        <taxon>Bacillota</taxon>
        <taxon>Clostridia</taxon>
        <taxon>Halanaerobiales</taxon>
        <taxon>Halarsenatibacteraceae</taxon>
        <taxon>Halonatronomonas</taxon>
    </lineage>
</organism>
<dbReference type="InterPro" id="IPR007387">
    <property type="entry name" value="TRAP_DctQ"/>
</dbReference>
<dbReference type="GO" id="GO:0015740">
    <property type="term" value="P:C4-dicarboxylate transport"/>
    <property type="evidence" value="ECO:0007669"/>
    <property type="project" value="TreeGrafter"/>
</dbReference>
<dbReference type="InterPro" id="IPR055348">
    <property type="entry name" value="DctQ"/>
</dbReference>
<dbReference type="GO" id="GO:0005886">
    <property type="term" value="C:plasma membrane"/>
    <property type="evidence" value="ECO:0007669"/>
    <property type="project" value="UniProtKB-SubCell"/>
</dbReference>
<dbReference type="PANTHER" id="PTHR35011">
    <property type="entry name" value="2,3-DIKETO-L-GULONATE TRAP TRANSPORTER SMALL PERMEASE PROTEIN YIAM"/>
    <property type="match status" value="1"/>
</dbReference>
<keyword evidence="6 9" id="KW-1133">Transmembrane helix</keyword>
<feature type="transmembrane region" description="Helical" evidence="9">
    <location>
        <begin position="53"/>
        <end position="69"/>
    </location>
</feature>
<dbReference type="EMBL" id="JADPIE010000002">
    <property type="protein sequence ID" value="MBF8436466.1"/>
    <property type="molecule type" value="Genomic_DNA"/>
</dbReference>
<evidence type="ECO:0000256" key="7">
    <source>
        <dbReference type="ARBA" id="ARBA00023136"/>
    </source>
</evidence>
<feature type="transmembrane region" description="Helical" evidence="9">
    <location>
        <begin position="131"/>
        <end position="154"/>
    </location>
</feature>
<keyword evidence="7 9" id="KW-0472">Membrane</keyword>
<feature type="domain" description="Tripartite ATP-independent periplasmic transporters DctQ component" evidence="10">
    <location>
        <begin position="27"/>
        <end position="158"/>
    </location>
</feature>
<dbReference type="AlphaFoldDB" id="A0A931F7B1"/>
<sequence length="193" mass="22192">MFAIIRKINAGMKKIEEFIVGYGTIALAVLIIANVIGRNVFGYSLYFVEETNTFLIIFITFVGTSYAARNGRHIRMSALSDLVPKRFEKAMIYIMTIGTAFFMGWITWISARYIYDIFTSGRQSSLLQVPLWRVWIIVPIGLGLTTIHYLMAFLKNIKEDEVWISFDEKSEYGEVEQIIDLVEESEDDVKNTD</sequence>
<gene>
    <name evidence="11" type="ORF">I0Q91_05205</name>
</gene>
<evidence type="ECO:0000313" key="12">
    <source>
        <dbReference type="Proteomes" id="UP000621436"/>
    </source>
</evidence>
<keyword evidence="2" id="KW-0813">Transport</keyword>
<reference evidence="11" key="1">
    <citation type="submission" date="2020-11" db="EMBL/GenBank/DDBJ databases">
        <title>Halonatronomonas betainensis gen. nov., sp. nov. a novel haloalkaliphilic representative of the family Halanaerobiacae capable of betaine degradation.</title>
        <authorList>
            <person name="Boltyanskaya Y."/>
            <person name="Kevbrin V."/>
            <person name="Detkova E."/>
            <person name="Grouzdev D.S."/>
            <person name="Koziaeva V."/>
            <person name="Zhilina T."/>
        </authorList>
    </citation>
    <scope>NUCLEOTIDE SEQUENCE</scope>
    <source>
        <strain evidence="11">Z-7014</strain>
    </source>
</reference>
<keyword evidence="4" id="KW-0997">Cell inner membrane</keyword>
<protein>
    <submittedName>
        <fullName evidence="11">TRAP transporter small permease</fullName>
    </submittedName>
</protein>
<evidence type="ECO:0000259" key="10">
    <source>
        <dbReference type="Pfam" id="PF04290"/>
    </source>
</evidence>
<dbReference type="Proteomes" id="UP000621436">
    <property type="component" value="Unassembled WGS sequence"/>
</dbReference>
<evidence type="ECO:0000256" key="3">
    <source>
        <dbReference type="ARBA" id="ARBA00022475"/>
    </source>
</evidence>
<comment type="caution">
    <text evidence="11">The sequence shown here is derived from an EMBL/GenBank/DDBJ whole genome shotgun (WGS) entry which is preliminary data.</text>
</comment>
<keyword evidence="3" id="KW-1003">Cell membrane</keyword>
<keyword evidence="12" id="KW-1185">Reference proteome</keyword>
<proteinExistence type="inferred from homology"/>
<evidence type="ECO:0000256" key="4">
    <source>
        <dbReference type="ARBA" id="ARBA00022519"/>
    </source>
</evidence>
<evidence type="ECO:0000256" key="1">
    <source>
        <dbReference type="ARBA" id="ARBA00004429"/>
    </source>
</evidence>
<comment type="subcellular location">
    <subcellularLocation>
        <location evidence="1">Cell inner membrane</location>
        <topology evidence="1">Multi-pass membrane protein</topology>
    </subcellularLocation>
</comment>
<evidence type="ECO:0000256" key="2">
    <source>
        <dbReference type="ARBA" id="ARBA00022448"/>
    </source>
</evidence>
<feature type="transmembrane region" description="Helical" evidence="9">
    <location>
        <begin position="90"/>
        <end position="111"/>
    </location>
</feature>
<accession>A0A931F7B1</accession>
<dbReference type="PANTHER" id="PTHR35011:SF2">
    <property type="entry name" value="2,3-DIKETO-L-GULONATE TRAP TRANSPORTER SMALL PERMEASE PROTEIN YIAM"/>
    <property type="match status" value="1"/>
</dbReference>
<dbReference type="RefSeq" id="WP_270453359.1">
    <property type="nucleotide sequence ID" value="NZ_JADPIE010000002.1"/>
</dbReference>
<evidence type="ECO:0000256" key="9">
    <source>
        <dbReference type="SAM" id="Phobius"/>
    </source>
</evidence>
<evidence type="ECO:0000256" key="6">
    <source>
        <dbReference type="ARBA" id="ARBA00022989"/>
    </source>
</evidence>
<dbReference type="GO" id="GO:0022857">
    <property type="term" value="F:transmembrane transporter activity"/>
    <property type="evidence" value="ECO:0007669"/>
    <property type="project" value="TreeGrafter"/>
</dbReference>
<name>A0A931F7B1_9FIRM</name>
<evidence type="ECO:0000256" key="8">
    <source>
        <dbReference type="ARBA" id="ARBA00038436"/>
    </source>
</evidence>
<comment type="similarity">
    <text evidence="8">Belongs to the TRAP transporter small permease family.</text>
</comment>
<keyword evidence="5 9" id="KW-0812">Transmembrane</keyword>